<keyword evidence="9" id="KW-1185">Reference proteome</keyword>
<evidence type="ECO:0000259" key="7">
    <source>
        <dbReference type="SMART" id="SM00014"/>
    </source>
</evidence>
<protein>
    <recommendedName>
        <fullName evidence="7">Phosphatidic acid phosphatase type 2/haloperoxidase domain-containing protein</fullName>
    </recommendedName>
</protein>
<feature type="compositionally biased region" description="Polar residues" evidence="5">
    <location>
        <begin position="30"/>
        <end position="54"/>
    </location>
</feature>
<dbReference type="GO" id="GO:0070916">
    <property type="term" value="C:inositol phosphoceramide synthase complex"/>
    <property type="evidence" value="ECO:0007669"/>
    <property type="project" value="TreeGrafter"/>
</dbReference>
<dbReference type="Proteomes" id="UP000662931">
    <property type="component" value="Chromosome 2"/>
</dbReference>
<evidence type="ECO:0000256" key="3">
    <source>
        <dbReference type="ARBA" id="ARBA00022989"/>
    </source>
</evidence>
<feature type="transmembrane region" description="Helical" evidence="6">
    <location>
        <begin position="164"/>
        <end position="182"/>
    </location>
</feature>
<dbReference type="GO" id="GO:0006676">
    <property type="term" value="P:mannosyl diphosphorylinositol ceramide metabolic process"/>
    <property type="evidence" value="ECO:0007669"/>
    <property type="project" value="TreeGrafter"/>
</dbReference>
<dbReference type="GeneID" id="62195583"/>
<organism evidence="8 9">
    <name type="scientific">Eeniella nana</name>
    <name type="common">Yeast</name>
    <name type="synonym">Brettanomyces nanus</name>
    <dbReference type="NCBI Taxonomy" id="13502"/>
    <lineage>
        <taxon>Eukaryota</taxon>
        <taxon>Fungi</taxon>
        <taxon>Dikarya</taxon>
        <taxon>Ascomycota</taxon>
        <taxon>Saccharomycotina</taxon>
        <taxon>Pichiomycetes</taxon>
        <taxon>Pichiales</taxon>
        <taxon>Pichiaceae</taxon>
        <taxon>Brettanomyces</taxon>
    </lineage>
</organism>
<evidence type="ECO:0000256" key="1">
    <source>
        <dbReference type="ARBA" id="ARBA00004141"/>
    </source>
</evidence>
<sequence>MITTTRLGSTPAVADQYIRMTSFDDDRTLADSSVDQQPKGSTEASQAAPSSTVISEDDLTLSEIPPSQVKEYHTGFFLANLILRLWDEFKNSSQVNNQLPLLRPGFRPTMRRFRHMSTIIKLNAAICASTFMFVLYILPVSVFVKLALFGALSLLNTVPVLSQFFFYGMPVLAWVFLFFSAAKVPEAWRPPISVKFLPAMENILYGDNLSDILAAYHNTFLDLLAWFPYGIVHFGGPFVVAALIWLFGPPTALRSYGWSFGYMNLLGVFIQQVGASAPPWYKNLYGLAAAHYGMSGSPGGLARIDELFGFDMYTTTFSTAPLIFGAFPSLHSACSTMSALWLSYLFPKYTACFVCYVCWLWWATMYLTHHYFFDLTAGSVLAVSFFYAAKFTSLPLKDPKCWCRFNYTQLKYFDTHAEDPLFESEELNNASGLDAGFSMVEEPVIETI</sequence>
<dbReference type="EMBL" id="CP064813">
    <property type="protein sequence ID" value="QPG74846.1"/>
    <property type="molecule type" value="Genomic_DNA"/>
</dbReference>
<dbReference type="InterPro" id="IPR000326">
    <property type="entry name" value="PAP2/HPO"/>
</dbReference>
<feature type="transmembrane region" description="Helical" evidence="6">
    <location>
        <begin position="339"/>
        <end position="362"/>
    </location>
</feature>
<evidence type="ECO:0000256" key="2">
    <source>
        <dbReference type="ARBA" id="ARBA00022692"/>
    </source>
</evidence>
<dbReference type="PANTHER" id="PTHR31310">
    <property type="match status" value="1"/>
</dbReference>
<evidence type="ECO:0000256" key="6">
    <source>
        <dbReference type="SAM" id="Phobius"/>
    </source>
</evidence>
<feature type="region of interest" description="Disordered" evidence="5">
    <location>
        <begin position="28"/>
        <end position="54"/>
    </location>
</feature>
<name>A0A875S0A8_EENNA</name>
<dbReference type="Pfam" id="PF14378">
    <property type="entry name" value="PAP2_3"/>
    <property type="match status" value="1"/>
</dbReference>
<dbReference type="PANTHER" id="PTHR31310:SF11">
    <property type="entry name" value="INOSITOL PHOSPHORYLCERAMIDE SYNTHASE CATALYTIC SUBUNIT AUR1"/>
    <property type="match status" value="1"/>
</dbReference>
<proteinExistence type="predicted"/>
<dbReference type="KEGG" id="bnn:FOA43_002182"/>
<keyword evidence="4 6" id="KW-0472">Membrane</keyword>
<accession>A0A875S0A8</accession>
<dbReference type="InterPro" id="IPR036938">
    <property type="entry name" value="PAP2/HPO_sf"/>
</dbReference>
<feature type="transmembrane region" description="Helical" evidence="6">
    <location>
        <begin position="226"/>
        <end position="248"/>
    </location>
</feature>
<dbReference type="CDD" id="cd03386">
    <property type="entry name" value="PAP2_Aur1_like"/>
    <property type="match status" value="1"/>
</dbReference>
<feature type="transmembrane region" description="Helical" evidence="6">
    <location>
        <begin position="120"/>
        <end position="144"/>
    </location>
</feature>
<keyword evidence="3 6" id="KW-1133">Transmembrane helix</keyword>
<dbReference type="GO" id="GO:0016020">
    <property type="term" value="C:membrane"/>
    <property type="evidence" value="ECO:0007669"/>
    <property type="project" value="UniProtKB-SubCell"/>
</dbReference>
<dbReference type="GO" id="GO:0030148">
    <property type="term" value="P:sphingolipid biosynthetic process"/>
    <property type="evidence" value="ECO:0007669"/>
    <property type="project" value="TreeGrafter"/>
</dbReference>
<dbReference type="SUPFAM" id="SSF48317">
    <property type="entry name" value="Acid phosphatase/Vanadium-dependent haloperoxidase"/>
    <property type="match status" value="1"/>
</dbReference>
<reference evidence="8" key="1">
    <citation type="submission" date="2020-10" db="EMBL/GenBank/DDBJ databases">
        <authorList>
            <person name="Roach M.J.R."/>
        </authorList>
    </citation>
    <scope>NUCLEOTIDE SEQUENCE</scope>
    <source>
        <strain evidence="8">CBS 1945</strain>
    </source>
</reference>
<dbReference type="OrthoDB" id="5784at2759"/>
<keyword evidence="2 6" id="KW-0812">Transmembrane</keyword>
<feature type="transmembrane region" description="Helical" evidence="6">
    <location>
        <begin position="368"/>
        <end position="389"/>
    </location>
</feature>
<dbReference type="SMART" id="SM00014">
    <property type="entry name" value="acidPPc"/>
    <property type="match status" value="1"/>
</dbReference>
<feature type="domain" description="Phosphatidic acid phosphatase type 2/haloperoxidase" evidence="7">
    <location>
        <begin position="253"/>
        <end position="390"/>
    </location>
</feature>
<gene>
    <name evidence="8" type="ORF">FOA43_002182</name>
</gene>
<dbReference type="AlphaFoldDB" id="A0A875S0A8"/>
<comment type="subcellular location">
    <subcellularLocation>
        <location evidence="1">Membrane</location>
        <topology evidence="1">Multi-pass membrane protein</topology>
    </subcellularLocation>
</comment>
<dbReference type="RefSeq" id="XP_038778411.1">
    <property type="nucleotide sequence ID" value="XM_038922483.1"/>
</dbReference>
<evidence type="ECO:0000313" key="8">
    <source>
        <dbReference type="EMBL" id="QPG74846.1"/>
    </source>
</evidence>
<feature type="transmembrane region" description="Helical" evidence="6">
    <location>
        <begin position="307"/>
        <end position="327"/>
    </location>
</feature>
<dbReference type="InterPro" id="IPR052185">
    <property type="entry name" value="IPC_Synthase-Related"/>
</dbReference>
<evidence type="ECO:0000256" key="4">
    <source>
        <dbReference type="ARBA" id="ARBA00023136"/>
    </source>
</evidence>
<dbReference type="InterPro" id="IPR026841">
    <property type="entry name" value="Aur1/Ipt1"/>
</dbReference>
<evidence type="ECO:0000256" key="5">
    <source>
        <dbReference type="SAM" id="MobiDB-lite"/>
    </source>
</evidence>
<evidence type="ECO:0000313" key="9">
    <source>
        <dbReference type="Proteomes" id="UP000662931"/>
    </source>
</evidence>